<gene>
    <name evidence="3" type="primary">LOC111141478</name>
</gene>
<name>A0A2Y9INK3_ENHLU</name>
<feature type="compositionally biased region" description="Polar residues" evidence="1">
    <location>
        <begin position="47"/>
        <end position="65"/>
    </location>
</feature>
<organism evidence="2 3">
    <name type="scientific">Enhydra lutris kenyoni</name>
    <name type="common">northern sea otter</name>
    <dbReference type="NCBI Taxonomy" id="391180"/>
    <lineage>
        <taxon>Eukaryota</taxon>
        <taxon>Metazoa</taxon>
        <taxon>Chordata</taxon>
        <taxon>Craniata</taxon>
        <taxon>Vertebrata</taxon>
        <taxon>Euteleostomi</taxon>
        <taxon>Mammalia</taxon>
        <taxon>Eutheria</taxon>
        <taxon>Laurasiatheria</taxon>
        <taxon>Carnivora</taxon>
        <taxon>Caniformia</taxon>
        <taxon>Musteloidea</taxon>
        <taxon>Mustelidae</taxon>
        <taxon>Lutrinae</taxon>
        <taxon>Enhydra</taxon>
    </lineage>
</organism>
<evidence type="ECO:0000256" key="1">
    <source>
        <dbReference type="SAM" id="MobiDB-lite"/>
    </source>
</evidence>
<sequence>MLACSQEGTEAAGTPAVRVGDKISSEHLGISATAAAPSCSRRGVHSPTRSAGSNSLTCTRASTGQIPGLARGTGASGQFTRTLTAPPPRSAGPPVPRSAGTPSRPDTRTARIPAPLGGPPPPRRDPSRETRSAERGAPPTGTGKPPAPECSAAERPARGPEAARVPVRGAWFPAETVPQQRARALGSGPHPAPPADPEPAGGNPSCEPSPPPTRRPREPAIHAPPRARSPGCPDDGASLRGRFPGFPFRLPREWLLGRRAAAPFPPRRPSARRPASSVCAAPEGGARLEDPGAAGPTPCPVCCACEGDPGWPAASSLPAPLETGSVADPASPAGHTLAEGRLLRRQRAGVDTLVPRMAPRCVLSPSPLHKRTGGWPAAFPKPGVAPLASPAAAF</sequence>
<keyword evidence="2" id="KW-1185">Reference proteome</keyword>
<dbReference type="GeneID" id="111141478"/>
<proteinExistence type="predicted"/>
<evidence type="ECO:0000313" key="3">
    <source>
        <dbReference type="RefSeq" id="XP_022349771.1"/>
    </source>
</evidence>
<dbReference type="RefSeq" id="XP_022349771.1">
    <property type="nucleotide sequence ID" value="XM_022494063.1"/>
</dbReference>
<accession>A0A2Y9INK3</accession>
<feature type="region of interest" description="Disordered" evidence="1">
    <location>
        <begin position="1"/>
        <end position="20"/>
    </location>
</feature>
<dbReference type="KEGG" id="elk:111141478"/>
<feature type="compositionally biased region" description="Low complexity" evidence="1">
    <location>
        <begin position="159"/>
        <end position="168"/>
    </location>
</feature>
<evidence type="ECO:0000313" key="2">
    <source>
        <dbReference type="Proteomes" id="UP000248482"/>
    </source>
</evidence>
<feature type="region of interest" description="Disordered" evidence="1">
    <location>
        <begin position="32"/>
        <end position="240"/>
    </location>
</feature>
<reference evidence="3" key="1">
    <citation type="submission" date="2025-08" db="UniProtKB">
        <authorList>
            <consortium name="RefSeq"/>
        </authorList>
    </citation>
    <scope>IDENTIFICATION</scope>
    <source>
        <tissue evidence="3">Blood</tissue>
    </source>
</reference>
<protein>
    <submittedName>
        <fullName evidence="3">Proline-rich protein 2-like</fullName>
    </submittedName>
</protein>
<dbReference type="Proteomes" id="UP000248482">
    <property type="component" value="Unplaced"/>
</dbReference>
<feature type="compositionally biased region" description="Pro residues" evidence="1">
    <location>
        <begin position="85"/>
        <end position="96"/>
    </location>
</feature>
<feature type="compositionally biased region" description="Basic and acidic residues" evidence="1">
    <location>
        <begin position="122"/>
        <end position="134"/>
    </location>
</feature>
<dbReference type="AlphaFoldDB" id="A0A2Y9INK3"/>